<protein>
    <submittedName>
        <fullName evidence="1">Uncharacterized protein</fullName>
    </submittedName>
</protein>
<gene>
    <name evidence="1" type="ORF">DSCO28_23050</name>
</gene>
<evidence type="ECO:0000313" key="2">
    <source>
        <dbReference type="Proteomes" id="UP000425960"/>
    </source>
</evidence>
<evidence type="ECO:0000313" key="1">
    <source>
        <dbReference type="EMBL" id="BBO81739.1"/>
    </source>
</evidence>
<proteinExistence type="predicted"/>
<accession>A0A5K7ZPJ9</accession>
<dbReference type="KEGG" id="dov:DSCO28_23050"/>
<dbReference type="Proteomes" id="UP000425960">
    <property type="component" value="Chromosome"/>
</dbReference>
<dbReference type="EMBL" id="AP021876">
    <property type="protein sequence ID" value="BBO81739.1"/>
    <property type="molecule type" value="Genomic_DNA"/>
</dbReference>
<dbReference type="AlphaFoldDB" id="A0A5K7ZPJ9"/>
<name>A0A5K7ZPJ9_9BACT</name>
<reference evidence="1 2" key="1">
    <citation type="submission" date="2019-11" db="EMBL/GenBank/DDBJ databases">
        <title>Comparative genomics of hydrocarbon-degrading Desulfosarcina strains.</title>
        <authorList>
            <person name="Watanabe M."/>
            <person name="Kojima H."/>
            <person name="Fukui M."/>
        </authorList>
    </citation>
    <scope>NUCLEOTIDE SEQUENCE [LARGE SCALE GENOMIC DNA]</scope>
    <source>
        <strain evidence="1 2">28bB2T</strain>
    </source>
</reference>
<organism evidence="1 2">
    <name type="scientific">Desulfosarcina ovata subsp. sediminis</name>
    <dbReference type="NCBI Taxonomy" id="885957"/>
    <lineage>
        <taxon>Bacteria</taxon>
        <taxon>Pseudomonadati</taxon>
        <taxon>Thermodesulfobacteriota</taxon>
        <taxon>Desulfobacteria</taxon>
        <taxon>Desulfobacterales</taxon>
        <taxon>Desulfosarcinaceae</taxon>
        <taxon>Desulfosarcina</taxon>
    </lineage>
</organism>
<sequence length="59" mass="6779">MDEVRTKPDSCIVFRYGSIFHNADQFNCIVDKTGCFSDAIEKKRFLINYKPTSLFLTPG</sequence>